<organism evidence="1">
    <name type="scientific">Campylobacter upsaliensis</name>
    <dbReference type="NCBI Taxonomy" id="28080"/>
    <lineage>
        <taxon>Bacteria</taxon>
        <taxon>Pseudomonadati</taxon>
        <taxon>Campylobacterota</taxon>
        <taxon>Epsilonproteobacteria</taxon>
        <taxon>Campylobacterales</taxon>
        <taxon>Campylobacteraceae</taxon>
        <taxon>Campylobacter</taxon>
    </lineage>
</organism>
<proteinExistence type="predicted"/>
<reference evidence="1" key="1">
    <citation type="submission" date="2018-05" db="EMBL/GenBank/DDBJ databases">
        <authorList>
            <consortium name="PulseNet: The National Subtyping Network for Foodborne Disease Surveillance"/>
            <person name="Tarr C.L."/>
            <person name="Trees E."/>
            <person name="Katz L.S."/>
            <person name="Carleton-Romer H.A."/>
            <person name="Stroika S."/>
            <person name="Kucerova Z."/>
            <person name="Roache K.F."/>
            <person name="Sabol A.L."/>
            <person name="Besser J."/>
            <person name="Gerner-Smidt P."/>
        </authorList>
    </citation>
    <scope>NUCLEOTIDE SEQUENCE</scope>
    <source>
        <strain evidence="1">D2813</strain>
    </source>
</reference>
<accession>A0A5L4Q368</accession>
<comment type="caution">
    <text evidence="1">The sequence shown here is derived from an EMBL/GenBank/DDBJ whole genome shotgun (WGS) entry which is preliminary data.</text>
</comment>
<sequence>MAKVVLNQEAVDLLAKPVSGDGGHQKLLTKLQSQCGNAKVLTYDNDDLEKIKRYAENYGEGGFQNRFKAILKCIENS</sequence>
<name>A0A5L4Q368_CAMUP</name>
<gene>
    <name evidence="1" type="ORF">YZ54_03770</name>
</gene>
<evidence type="ECO:0000313" key="1">
    <source>
        <dbReference type="EMBL" id="EAJ7104616.1"/>
    </source>
</evidence>
<dbReference type="AlphaFoldDB" id="A0A5L4Q368"/>
<protein>
    <submittedName>
        <fullName evidence="1">Uncharacterized protein</fullName>
    </submittedName>
</protein>
<dbReference type="EMBL" id="AACABH010000012">
    <property type="protein sequence ID" value="EAJ7104616.1"/>
    <property type="molecule type" value="Genomic_DNA"/>
</dbReference>